<dbReference type="EMBL" id="CP049801">
    <property type="protein sequence ID" value="QIO06271.1"/>
    <property type="molecule type" value="Genomic_DNA"/>
</dbReference>
<evidence type="ECO:0000313" key="1">
    <source>
        <dbReference type="EMBL" id="QIO06271.1"/>
    </source>
</evidence>
<name>A0A6G8RWP0_9GAMM</name>
<proteinExistence type="predicted"/>
<sequence length="90" mass="10254">MKIQKFNLRLVPECYCIVTPSKIFDSVLWVDWLDEDGNDVEVNLADDTMLAGSGEIEVYAIPDSDKDKIDLNDLKEHPELDERIQIGVSE</sequence>
<dbReference type="KEGG" id="asha:G8E00_10030"/>
<dbReference type="AlphaFoldDB" id="A0A6G8RWP0"/>
<dbReference type="Proteomes" id="UP000502297">
    <property type="component" value="Chromosome"/>
</dbReference>
<accession>A0A6G8RWP0</accession>
<keyword evidence="2" id="KW-1185">Reference proteome</keyword>
<organism evidence="1 2">
    <name type="scientific">Acinetobacter shaoyimingii</name>
    <dbReference type="NCBI Taxonomy" id="2715164"/>
    <lineage>
        <taxon>Bacteria</taxon>
        <taxon>Pseudomonadati</taxon>
        <taxon>Pseudomonadota</taxon>
        <taxon>Gammaproteobacteria</taxon>
        <taxon>Moraxellales</taxon>
        <taxon>Moraxellaceae</taxon>
        <taxon>Acinetobacter</taxon>
    </lineage>
</organism>
<evidence type="ECO:0000313" key="2">
    <source>
        <dbReference type="Proteomes" id="UP000502297"/>
    </source>
</evidence>
<reference evidence="1 2" key="1">
    <citation type="submission" date="2020-03" db="EMBL/GenBank/DDBJ databases">
        <authorList>
            <person name="Zhu W."/>
        </authorList>
    </citation>
    <scope>NUCLEOTIDE SEQUENCE [LARGE SCALE GENOMIC DNA]</scope>
    <source>
        <strain evidence="1 2">323-1</strain>
    </source>
</reference>
<protein>
    <submittedName>
        <fullName evidence="1">Uncharacterized protein</fullName>
    </submittedName>
</protein>
<gene>
    <name evidence="1" type="ORF">G8E00_10030</name>
</gene>
<dbReference type="RefSeq" id="WP_166224263.1">
    <property type="nucleotide sequence ID" value="NZ_CP049801.1"/>
</dbReference>